<proteinExistence type="predicted"/>
<evidence type="ECO:0000256" key="1">
    <source>
        <dbReference type="SAM" id="MobiDB-lite"/>
    </source>
</evidence>
<gene>
    <name evidence="2" type="ORF">GCM10023351_18600</name>
</gene>
<sequence length="78" mass="9139">MNAAASSTDRPGLATEWSDEHMKRLQESGPRLRKAMWERFKKTPDYAAQIAYDEETERLRRFIRGQQAIQQVDARVDE</sequence>
<reference evidence="3" key="1">
    <citation type="journal article" date="2019" name="Int. J. Syst. Evol. Microbiol.">
        <title>The Global Catalogue of Microorganisms (GCM) 10K type strain sequencing project: providing services to taxonomists for standard genome sequencing and annotation.</title>
        <authorList>
            <consortium name="The Broad Institute Genomics Platform"/>
            <consortium name="The Broad Institute Genome Sequencing Center for Infectious Disease"/>
            <person name="Wu L."/>
            <person name="Ma J."/>
        </authorList>
    </citation>
    <scope>NUCLEOTIDE SEQUENCE [LARGE SCALE GENOMIC DNA]</scope>
    <source>
        <strain evidence="3">JCM 18537</strain>
    </source>
</reference>
<dbReference type="Proteomes" id="UP001501645">
    <property type="component" value="Unassembled WGS sequence"/>
</dbReference>
<protein>
    <submittedName>
        <fullName evidence="2">Uncharacterized protein</fullName>
    </submittedName>
</protein>
<comment type="caution">
    <text evidence="2">The sequence shown here is derived from an EMBL/GenBank/DDBJ whole genome shotgun (WGS) entry which is preliminary data.</text>
</comment>
<accession>A0ABP9A6H9</accession>
<evidence type="ECO:0000313" key="3">
    <source>
        <dbReference type="Proteomes" id="UP001501645"/>
    </source>
</evidence>
<dbReference type="RefSeq" id="WP_345438400.1">
    <property type="nucleotide sequence ID" value="NZ_BAABKO010000003.1"/>
</dbReference>
<organism evidence="2 3">
    <name type="scientific">Microbacterium gilvum</name>
    <dbReference type="NCBI Taxonomy" id="1336204"/>
    <lineage>
        <taxon>Bacteria</taxon>
        <taxon>Bacillati</taxon>
        <taxon>Actinomycetota</taxon>
        <taxon>Actinomycetes</taxon>
        <taxon>Micrococcales</taxon>
        <taxon>Microbacteriaceae</taxon>
        <taxon>Microbacterium</taxon>
    </lineage>
</organism>
<evidence type="ECO:0000313" key="2">
    <source>
        <dbReference type="EMBL" id="GAA4774477.1"/>
    </source>
</evidence>
<dbReference type="EMBL" id="BAABKO010000003">
    <property type="protein sequence ID" value="GAA4774477.1"/>
    <property type="molecule type" value="Genomic_DNA"/>
</dbReference>
<keyword evidence="3" id="KW-1185">Reference proteome</keyword>
<feature type="region of interest" description="Disordered" evidence="1">
    <location>
        <begin position="1"/>
        <end position="25"/>
    </location>
</feature>
<name>A0ABP9A6H9_9MICO</name>